<proteinExistence type="inferred from homology"/>
<comment type="caution">
    <text evidence="4">The sequence shown here is derived from an EMBL/GenBank/DDBJ whole genome shotgun (WGS) entry which is preliminary data.</text>
</comment>
<organism evidence="4 5">
    <name type="scientific">Cytospora chrysosperma</name>
    <name type="common">Cytospora canker fungus</name>
    <name type="synonym">Sphaeria chrysosperma</name>
    <dbReference type="NCBI Taxonomy" id="252740"/>
    <lineage>
        <taxon>Eukaryota</taxon>
        <taxon>Fungi</taxon>
        <taxon>Dikarya</taxon>
        <taxon>Ascomycota</taxon>
        <taxon>Pezizomycotina</taxon>
        <taxon>Sordariomycetes</taxon>
        <taxon>Sordariomycetidae</taxon>
        <taxon>Diaporthales</taxon>
        <taxon>Cytosporaceae</taxon>
        <taxon>Cytospora</taxon>
    </lineage>
</organism>
<protein>
    <submittedName>
        <fullName evidence="4">Uncharacterized protein</fullName>
    </submittedName>
</protein>
<dbReference type="InterPro" id="IPR036291">
    <property type="entry name" value="NAD(P)-bd_dom_sf"/>
</dbReference>
<dbReference type="EMBL" id="LJZO01000007">
    <property type="protein sequence ID" value="ROW01196.1"/>
    <property type="molecule type" value="Genomic_DNA"/>
</dbReference>
<dbReference type="PRINTS" id="PR00080">
    <property type="entry name" value="SDRFAMILY"/>
</dbReference>
<dbReference type="GO" id="GO:0016616">
    <property type="term" value="F:oxidoreductase activity, acting on the CH-OH group of donors, NAD or NADP as acceptor"/>
    <property type="evidence" value="ECO:0007669"/>
    <property type="project" value="TreeGrafter"/>
</dbReference>
<dbReference type="OrthoDB" id="10253736at2759"/>
<dbReference type="Proteomes" id="UP000284375">
    <property type="component" value="Unassembled WGS sequence"/>
</dbReference>
<accession>A0A423WCU6</accession>
<evidence type="ECO:0000256" key="3">
    <source>
        <dbReference type="RuleBase" id="RU000363"/>
    </source>
</evidence>
<keyword evidence="5" id="KW-1185">Reference proteome</keyword>
<evidence type="ECO:0000256" key="2">
    <source>
        <dbReference type="ARBA" id="ARBA00023002"/>
    </source>
</evidence>
<dbReference type="PANTHER" id="PTHR24322">
    <property type="entry name" value="PKSB"/>
    <property type="match status" value="1"/>
</dbReference>
<dbReference type="AlphaFoldDB" id="A0A423WCU6"/>
<dbReference type="SUPFAM" id="SSF51735">
    <property type="entry name" value="NAD(P)-binding Rossmann-fold domains"/>
    <property type="match status" value="1"/>
</dbReference>
<dbReference type="STRING" id="252740.A0A423WCU6"/>
<reference evidence="4 5" key="1">
    <citation type="submission" date="2015-09" db="EMBL/GenBank/DDBJ databases">
        <title>Host preference determinants of Valsa canker pathogens revealed by comparative genomics.</title>
        <authorList>
            <person name="Yin Z."/>
            <person name="Huang L."/>
        </authorList>
    </citation>
    <scope>NUCLEOTIDE SEQUENCE [LARGE SCALE GENOMIC DNA]</scope>
    <source>
        <strain evidence="4 5">YSFL</strain>
    </source>
</reference>
<gene>
    <name evidence="4" type="ORF">VSDG_02900</name>
</gene>
<evidence type="ECO:0000313" key="4">
    <source>
        <dbReference type="EMBL" id="ROW01196.1"/>
    </source>
</evidence>
<dbReference type="Gene3D" id="3.40.50.720">
    <property type="entry name" value="NAD(P)-binding Rossmann-like Domain"/>
    <property type="match status" value="1"/>
</dbReference>
<dbReference type="PRINTS" id="PR00081">
    <property type="entry name" value="GDHRDH"/>
</dbReference>
<dbReference type="PANTHER" id="PTHR24322:SF736">
    <property type="entry name" value="RETINOL DEHYDROGENASE 10"/>
    <property type="match status" value="1"/>
</dbReference>
<sequence>MAVNSVIKNLAPVSLLAALLYAPPGLLERYLKTDASKLAFHKLFRPILKVLIGLGLVRTFNRALNSIATNNWRISSSPPTKPWDWPNEIAVVTGGCGDIGVALVRGLTEKGVKVAVVDIVDPPPAIQSISNAVYFKCDITSTQEVAEMADAVRKTMGGNPSILVNNAGVGRLSSLLDVSEKSLREVLGVNLMALWFTTKQFLPAMIDANKGHIITVASLASFMPLVTSIHYSATKAGALAFHEGLTCEIKHVYKARGVKTTVVHPDFVATAMTHPFAGQLERAQKVLTVEDVSRPVLAQIFSGRGGQLVMPTSKTFASGVRGWPNWMQEVLRDHLAKALIV</sequence>
<dbReference type="Pfam" id="PF00106">
    <property type="entry name" value="adh_short"/>
    <property type="match status" value="1"/>
</dbReference>
<evidence type="ECO:0000313" key="5">
    <source>
        <dbReference type="Proteomes" id="UP000284375"/>
    </source>
</evidence>
<comment type="similarity">
    <text evidence="1 3">Belongs to the short-chain dehydrogenases/reductases (SDR) family.</text>
</comment>
<evidence type="ECO:0000256" key="1">
    <source>
        <dbReference type="ARBA" id="ARBA00006484"/>
    </source>
</evidence>
<keyword evidence="2" id="KW-0560">Oxidoreductase</keyword>
<dbReference type="InterPro" id="IPR002347">
    <property type="entry name" value="SDR_fam"/>
</dbReference>
<name>A0A423WCU6_CYTCH</name>